<feature type="compositionally biased region" description="Basic and acidic residues" evidence="1">
    <location>
        <begin position="522"/>
        <end position="533"/>
    </location>
</feature>
<dbReference type="PANTHER" id="PTHR36986:SF1">
    <property type="entry name" value="UPF0643 PROTEIN PB2B2.08"/>
    <property type="match status" value="1"/>
</dbReference>
<feature type="compositionally biased region" description="Polar residues" evidence="1">
    <location>
        <begin position="458"/>
        <end position="470"/>
    </location>
</feature>
<dbReference type="Proteomes" id="UP001050691">
    <property type="component" value="Unassembled WGS sequence"/>
</dbReference>
<feature type="compositionally biased region" description="Polar residues" evidence="1">
    <location>
        <begin position="622"/>
        <end position="637"/>
    </location>
</feature>
<feature type="compositionally biased region" description="Polar residues" evidence="1">
    <location>
        <begin position="574"/>
        <end position="590"/>
    </location>
</feature>
<feature type="compositionally biased region" description="Basic and acidic residues" evidence="1">
    <location>
        <begin position="554"/>
        <end position="573"/>
    </location>
</feature>
<proteinExistence type="predicted"/>
<feature type="region of interest" description="Disordered" evidence="1">
    <location>
        <begin position="383"/>
        <end position="422"/>
    </location>
</feature>
<gene>
    <name evidence="2" type="ORF">Clacol_000378</name>
</gene>
<feature type="compositionally biased region" description="Polar residues" evidence="1">
    <location>
        <begin position="534"/>
        <end position="553"/>
    </location>
</feature>
<dbReference type="PANTHER" id="PTHR36986">
    <property type="entry name" value="UPF0643 PROTEIN PB2B2.08"/>
    <property type="match status" value="1"/>
</dbReference>
<feature type="compositionally biased region" description="Polar residues" evidence="1">
    <location>
        <begin position="385"/>
        <end position="404"/>
    </location>
</feature>
<evidence type="ECO:0000313" key="2">
    <source>
        <dbReference type="EMBL" id="GJJ06189.1"/>
    </source>
</evidence>
<keyword evidence="3" id="KW-1185">Reference proteome</keyword>
<protein>
    <submittedName>
        <fullName evidence="2">Uncharacterized protein</fullName>
    </submittedName>
</protein>
<reference evidence="2" key="1">
    <citation type="submission" date="2021-10" db="EMBL/GenBank/DDBJ databases">
        <title>De novo Genome Assembly of Clathrus columnatus (Basidiomycota, Fungi) Using Illumina and Nanopore Sequence Data.</title>
        <authorList>
            <person name="Ogiso-Tanaka E."/>
            <person name="Itagaki H."/>
            <person name="Hosoya T."/>
            <person name="Hosaka K."/>
        </authorList>
    </citation>
    <scope>NUCLEOTIDE SEQUENCE</scope>
    <source>
        <strain evidence="2">MO-923</strain>
    </source>
</reference>
<feature type="region of interest" description="Disordered" evidence="1">
    <location>
        <begin position="283"/>
        <end position="324"/>
    </location>
</feature>
<evidence type="ECO:0000256" key="1">
    <source>
        <dbReference type="SAM" id="MobiDB-lite"/>
    </source>
</evidence>
<dbReference type="EMBL" id="BPWL01000001">
    <property type="protein sequence ID" value="GJJ06189.1"/>
    <property type="molecule type" value="Genomic_DNA"/>
</dbReference>
<accession>A0AAV5A0G9</accession>
<feature type="compositionally biased region" description="Basic and acidic residues" evidence="1">
    <location>
        <begin position="500"/>
        <end position="509"/>
    </location>
</feature>
<feature type="compositionally biased region" description="Low complexity" evidence="1">
    <location>
        <begin position="290"/>
        <end position="303"/>
    </location>
</feature>
<comment type="caution">
    <text evidence="2">The sequence shown here is derived from an EMBL/GenBank/DDBJ whole genome shotgun (WGS) entry which is preliminary data.</text>
</comment>
<feature type="compositionally biased region" description="Basic and acidic residues" evidence="1">
    <location>
        <begin position="611"/>
        <end position="621"/>
    </location>
</feature>
<dbReference type="AlphaFoldDB" id="A0AAV5A0G9"/>
<sequence length="674" mass="74145">MPGLTFTVPDHSSELRLRSHHLSDDEAATRNPHSLPVFGQNEPTTPILYLPPLLSSLPDNYPLPQLPKSPKCLPLATETRLPDIDPASLSLHRALHYFRPLHDQYAATPYEESFNWDELELPEEDEREWYCVAFRSRRKDGSDGTPLYEADRLAHEEAIRNGGLIMYWYGVPSPLTGLNLATCIWQSRQHAVAANSRPHHLRAAKLAKDSYEIYDLERYVLRKYTGEKGVRVEPYIDGPAVFATGPINDYLDKYAVKRLYFQHLKMTTLNNNNLNSNTNPFTNELNSNRTDGLTSLETDLTSETTKRSYPSETYGDHGVNNGPLNGPARVTVVETTTNSLPTSQDGITHRENSQFDYLANAGETVRKYLPTRVVDVLGVGALENSAGSNNNKNTLPSQDTTFQPSRGGVGSLPGNPSEASVAKLPEERALEAQVGKEMGREGVMGTVADPHNVDSIPAKTNNSSPLASESLGTAAQFTDPITEPFPKSGNGVALQHLARPDVKSTEHTRPMPTFISSTLTPEIERDQETHDKTPFNTNKSLPNQGTSPSQATTTKDKNNLTSNDHHDDNDDASRSYSTAQATRQAPNTSPDKSHSEQPLPKSFANDDELDDNHLERNESSIDKSSTTDSENKQTSGKPSIGQKIKGEVKVIAGKITNDQAKVESGQAMKKGTNA</sequence>
<organism evidence="2 3">
    <name type="scientific">Clathrus columnatus</name>
    <dbReference type="NCBI Taxonomy" id="1419009"/>
    <lineage>
        <taxon>Eukaryota</taxon>
        <taxon>Fungi</taxon>
        <taxon>Dikarya</taxon>
        <taxon>Basidiomycota</taxon>
        <taxon>Agaricomycotina</taxon>
        <taxon>Agaricomycetes</taxon>
        <taxon>Phallomycetidae</taxon>
        <taxon>Phallales</taxon>
        <taxon>Clathraceae</taxon>
        <taxon>Clathrus</taxon>
    </lineage>
</organism>
<feature type="region of interest" description="Disordered" evidence="1">
    <location>
        <begin position="500"/>
        <end position="645"/>
    </location>
</feature>
<evidence type="ECO:0000313" key="3">
    <source>
        <dbReference type="Proteomes" id="UP001050691"/>
    </source>
</evidence>
<feature type="region of interest" description="Disordered" evidence="1">
    <location>
        <begin position="450"/>
        <end position="470"/>
    </location>
</feature>
<name>A0AAV5A0G9_9AGAM</name>